<keyword evidence="7" id="KW-0418">Kinase</keyword>
<keyword evidence="5" id="KW-0472">Membrane</keyword>
<dbReference type="Gene3D" id="1.10.287.130">
    <property type="match status" value="1"/>
</dbReference>
<proteinExistence type="predicted"/>
<keyword evidence="4" id="KW-0802">TPR repeat</keyword>
<evidence type="ECO:0000256" key="4">
    <source>
        <dbReference type="PROSITE-ProRule" id="PRU00339"/>
    </source>
</evidence>
<dbReference type="STRING" id="1640674.SAMN05216323_103125"/>
<evidence type="ECO:0000256" key="3">
    <source>
        <dbReference type="ARBA" id="ARBA00022553"/>
    </source>
</evidence>
<dbReference type="InterPro" id="IPR003661">
    <property type="entry name" value="HisK_dim/P_dom"/>
</dbReference>
<dbReference type="PANTHER" id="PTHR43065">
    <property type="entry name" value="SENSOR HISTIDINE KINASE"/>
    <property type="match status" value="1"/>
</dbReference>
<dbReference type="Pfam" id="PF00512">
    <property type="entry name" value="HisKA"/>
    <property type="match status" value="1"/>
</dbReference>
<dbReference type="SMART" id="SM00388">
    <property type="entry name" value="HisKA"/>
    <property type="match status" value="1"/>
</dbReference>
<evidence type="ECO:0000256" key="2">
    <source>
        <dbReference type="ARBA" id="ARBA00012438"/>
    </source>
</evidence>
<comment type="catalytic activity">
    <reaction evidence="1">
        <text>ATP + protein L-histidine = ADP + protein N-phospho-L-histidine.</text>
        <dbReference type="EC" id="2.7.13.3"/>
    </reaction>
</comment>
<dbReference type="Pfam" id="PF02518">
    <property type="entry name" value="HATPase_c"/>
    <property type="match status" value="1"/>
</dbReference>
<accession>A0A1G6LJ31</accession>
<dbReference type="PROSITE" id="PS50005">
    <property type="entry name" value="TPR"/>
    <property type="match status" value="2"/>
</dbReference>
<name>A0A1G6LJ31_9BACT</name>
<evidence type="ECO:0000256" key="5">
    <source>
        <dbReference type="SAM" id="Phobius"/>
    </source>
</evidence>
<keyword evidence="7" id="KW-0808">Transferase</keyword>
<gene>
    <name evidence="7" type="ORF">SAMN05216323_103125</name>
</gene>
<dbReference type="Proteomes" id="UP000199452">
    <property type="component" value="Unassembled WGS sequence"/>
</dbReference>
<evidence type="ECO:0000256" key="1">
    <source>
        <dbReference type="ARBA" id="ARBA00000085"/>
    </source>
</evidence>
<dbReference type="PANTHER" id="PTHR43065:SF50">
    <property type="entry name" value="HISTIDINE KINASE"/>
    <property type="match status" value="1"/>
</dbReference>
<sequence length="765" mass="87472">MLFRLLPMQKNVNFPSDRKSMRKFVLLLFLMSFLVTLTFGKSTVESLEKQLVNATGSLRVEILLQLADSTLAKDPAKSLEYGLKALVAAKSLGAPIYEAASLIRMGVSSFKTKSYENGLRYFQRSLAIYEKLGRWKEYSRVYIVLGDLYVEERNFNLAQSAYLQAIEILQRMAVGQELAEASLKMGRLLLEYGKIKEARKFAIQANTIALRLYRKDPKGMSNLLVETSILLASSQKSLHDYPGAKKSLQTAYDICKGGADVRLVVTILLQMSNLAFAEQNYRLAKTYTDSALVLAEKAKIPYETALAYSNLGDIYFVQKNYVKAQGYYQQASYLYTKTNNYKDLVSTYVISSRILSTMGKTQEALRLLNSALYLSKQHKLNQTVADVYLSLSVVFEQEGKFIQSLEFHKLWSEIRDSLYSDESGTKLARFQMLYEISQKDQENKILKQNTEIQRLQITRNRFQFLYLIFGITVVLLLFMILFVRYRSKMREVRRQKDNEQRISELNRSLEKRIVEELRKQEMQQELLAQKSKLESLGTLSAGIAHEINQPLGGISMGLDNIQIKLLEGHLTDDYLNRKIESMFQHVERIKKIIEHTRTFSRSQRQVLFGRVDVNEVVNNALLMINAQLITSKVDLEVVLGDIPGYVLGDGYRLEQVFLNLLSNAKHAVEEKEKKNNTGYVKRIKLQTETNGSEVVIVVWDNGIGVPHDNKDKIFDPFFTTKKEDKGTGLGLSITYGIVKDMLGELRVDSREGEYTRMEVILPISN</sequence>
<keyword evidence="5" id="KW-0812">Transmembrane</keyword>
<reference evidence="7 8" key="1">
    <citation type="submission" date="2016-09" db="EMBL/GenBank/DDBJ databases">
        <authorList>
            <person name="Capua I."/>
            <person name="De Benedictis P."/>
            <person name="Joannis T."/>
            <person name="Lombin L.H."/>
            <person name="Cattoli G."/>
        </authorList>
    </citation>
    <scope>NUCLEOTIDE SEQUENCE [LARGE SCALE GENOMIC DNA]</scope>
    <source>
        <strain evidence="7 8">A7P-90m</strain>
    </source>
</reference>
<dbReference type="InterPro" id="IPR011990">
    <property type="entry name" value="TPR-like_helical_dom_sf"/>
</dbReference>
<dbReference type="InterPro" id="IPR004358">
    <property type="entry name" value="Sig_transdc_His_kin-like_C"/>
</dbReference>
<evidence type="ECO:0000259" key="6">
    <source>
        <dbReference type="PROSITE" id="PS50109"/>
    </source>
</evidence>
<dbReference type="InterPro" id="IPR005467">
    <property type="entry name" value="His_kinase_dom"/>
</dbReference>
<dbReference type="InterPro" id="IPR036097">
    <property type="entry name" value="HisK_dim/P_sf"/>
</dbReference>
<dbReference type="SUPFAM" id="SSF55874">
    <property type="entry name" value="ATPase domain of HSP90 chaperone/DNA topoisomerase II/histidine kinase"/>
    <property type="match status" value="1"/>
</dbReference>
<dbReference type="EC" id="2.7.13.3" evidence="2"/>
<keyword evidence="8" id="KW-1185">Reference proteome</keyword>
<keyword evidence="3" id="KW-0597">Phosphoprotein</keyword>
<dbReference type="PRINTS" id="PR00344">
    <property type="entry name" value="BCTRLSENSOR"/>
</dbReference>
<protein>
    <recommendedName>
        <fullName evidence="2">histidine kinase</fullName>
        <ecNumber evidence="2">2.7.13.3</ecNumber>
    </recommendedName>
</protein>
<dbReference type="CDD" id="cd00082">
    <property type="entry name" value="HisKA"/>
    <property type="match status" value="1"/>
</dbReference>
<dbReference type="AlphaFoldDB" id="A0A1G6LJ31"/>
<organism evidence="7 8">
    <name type="scientific">Williamwhitmania taraxaci</name>
    <dbReference type="NCBI Taxonomy" id="1640674"/>
    <lineage>
        <taxon>Bacteria</taxon>
        <taxon>Pseudomonadati</taxon>
        <taxon>Bacteroidota</taxon>
        <taxon>Bacteroidia</taxon>
        <taxon>Bacteroidales</taxon>
        <taxon>Williamwhitmaniaceae</taxon>
        <taxon>Williamwhitmania</taxon>
    </lineage>
</organism>
<dbReference type="SUPFAM" id="SSF47384">
    <property type="entry name" value="Homodimeric domain of signal transducing histidine kinase"/>
    <property type="match status" value="1"/>
</dbReference>
<feature type="repeat" description="TPR" evidence="4">
    <location>
        <begin position="139"/>
        <end position="172"/>
    </location>
</feature>
<dbReference type="SMART" id="SM00028">
    <property type="entry name" value="TPR"/>
    <property type="match status" value="7"/>
</dbReference>
<dbReference type="SUPFAM" id="SSF48452">
    <property type="entry name" value="TPR-like"/>
    <property type="match status" value="2"/>
</dbReference>
<feature type="domain" description="Histidine kinase" evidence="6">
    <location>
        <begin position="542"/>
        <end position="765"/>
    </location>
</feature>
<feature type="transmembrane region" description="Helical" evidence="5">
    <location>
        <begin position="464"/>
        <end position="485"/>
    </location>
</feature>
<dbReference type="SMART" id="SM00387">
    <property type="entry name" value="HATPase_c"/>
    <property type="match status" value="1"/>
</dbReference>
<feature type="repeat" description="TPR" evidence="4">
    <location>
        <begin position="305"/>
        <end position="338"/>
    </location>
</feature>
<dbReference type="GO" id="GO:0000155">
    <property type="term" value="F:phosphorelay sensor kinase activity"/>
    <property type="evidence" value="ECO:0007669"/>
    <property type="project" value="InterPro"/>
</dbReference>
<dbReference type="Pfam" id="PF13424">
    <property type="entry name" value="TPR_12"/>
    <property type="match status" value="2"/>
</dbReference>
<dbReference type="InterPro" id="IPR019734">
    <property type="entry name" value="TPR_rpt"/>
</dbReference>
<dbReference type="Gene3D" id="3.30.565.10">
    <property type="entry name" value="Histidine kinase-like ATPase, C-terminal domain"/>
    <property type="match status" value="1"/>
</dbReference>
<keyword evidence="5" id="KW-1133">Transmembrane helix</keyword>
<dbReference type="PROSITE" id="PS50109">
    <property type="entry name" value="HIS_KIN"/>
    <property type="match status" value="1"/>
</dbReference>
<dbReference type="InterPro" id="IPR003594">
    <property type="entry name" value="HATPase_dom"/>
</dbReference>
<evidence type="ECO:0000313" key="8">
    <source>
        <dbReference type="Proteomes" id="UP000199452"/>
    </source>
</evidence>
<evidence type="ECO:0000313" key="7">
    <source>
        <dbReference type="EMBL" id="SDC43290.1"/>
    </source>
</evidence>
<dbReference type="InterPro" id="IPR036890">
    <property type="entry name" value="HATPase_C_sf"/>
</dbReference>
<dbReference type="Gene3D" id="1.25.40.10">
    <property type="entry name" value="Tetratricopeptide repeat domain"/>
    <property type="match status" value="3"/>
</dbReference>
<dbReference type="EMBL" id="FMYP01000031">
    <property type="protein sequence ID" value="SDC43290.1"/>
    <property type="molecule type" value="Genomic_DNA"/>
</dbReference>